<accession>A0A918BVJ6</accession>
<dbReference type="GO" id="GO:0043952">
    <property type="term" value="P:protein transport by the Sec complex"/>
    <property type="evidence" value="ECO:0007669"/>
    <property type="project" value="UniProtKB-UniRule"/>
</dbReference>
<dbReference type="RefSeq" id="WP_189087494.1">
    <property type="nucleotide sequence ID" value="NZ_BMQL01000001.1"/>
</dbReference>
<evidence type="ECO:0000256" key="4">
    <source>
        <dbReference type="ARBA" id="ARBA00022692"/>
    </source>
</evidence>
<keyword evidence="2 9" id="KW-0813">Transport</keyword>
<keyword evidence="16" id="KW-1185">Reference proteome</keyword>
<comment type="subcellular location">
    <subcellularLocation>
        <location evidence="1 9">Cell membrane</location>
        <topology evidence="1 9">Multi-pass membrane protein</topology>
    </subcellularLocation>
</comment>
<keyword evidence="7 9" id="KW-0811">Translocation</keyword>
<dbReference type="Proteomes" id="UP000603865">
    <property type="component" value="Unassembled WGS sequence"/>
</dbReference>
<evidence type="ECO:0000256" key="3">
    <source>
        <dbReference type="ARBA" id="ARBA00022475"/>
    </source>
</evidence>
<dbReference type="Pfam" id="PF07549">
    <property type="entry name" value="Sec_GG"/>
    <property type="match status" value="1"/>
</dbReference>
<dbReference type="InterPro" id="IPR048631">
    <property type="entry name" value="SecD_1st"/>
</dbReference>
<dbReference type="GO" id="GO:0065002">
    <property type="term" value="P:intracellular protein transmembrane transport"/>
    <property type="evidence" value="ECO:0007669"/>
    <property type="project" value="UniProtKB-UniRule"/>
</dbReference>
<evidence type="ECO:0000256" key="9">
    <source>
        <dbReference type="HAMAP-Rule" id="MF_01463"/>
    </source>
</evidence>
<dbReference type="InterPro" id="IPR005791">
    <property type="entry name" value="SecD"/>
</dbReference>
<feature type="compositionally biased region" description="Basic residues" evidence="11">
    <location>
        <begin position="8"/>
        <end position="19"/>
    </location>
</feature>
<comment type="function">
    <text evidence="9">Part of the Sec protein translocase complex. Interacts with the SecYEG preprotein conducting channel. SecDF uses the proton motive force (PMF) to complete protein translocation after the ATP-dependent function of SecA.</text>
</comment>
<dbReference type="InterPro" id="IPR055344">
    <property type="entry name" value="SecD_SecF_C_bact"/>
</dbReference>
<evidence type="ECO:0000313" key="16">
    <source>
        <dbReference type="Proteomes" id="UP000603865"/>
    </source>
</evidence>
<feature type="transmembrane region" description="Helical" evidence="9">
    <location>
        <begin position="416"/>
        <end position="440"/>
    </location>
</feature>
<feature type="transmembrane region" description="Helical" evidence="9">
    <location>
        <begin position="318"/>
        <end position="339"/>
    </location>
</feature>
<dbReference type="EMBL" id="BMQL01000001">
    <property type="protein sequence ID" value="GGQ92617.1"/>
    <property type="molecule type" value="Genomic_DNA"/>
</dbReference>
<feature type="domain" description="SecDF P1 head subdomain" evidence="14">
    <location>
        <begin position="177"/>
        <end position="270"/>
    </location>
</feature>
<dbReference type="SUPFAM" id="SSF82866">
    <property type="entry name" value="Multidrug efflux transporter AcrB transmembrane domain"/>
    <property type="match status" value="2"/>
</dbReference>
<keyword evidence="6 9" id="KW-1133">Transmembrane helix</keyword>
<feature type="transmembrane region" description="Helical" evidence="9">
    <location>
        <begin position="292"/>
        <end position="311"/>
    </location>
</feature>
<sequence length="762" mass="80690">MSLMNPNQKRRPTPKRKAPPTKISPTTTFILLGVLLLSLLFVWRPWEHKQNLWTLNSKDYQFVTLGLDLRGGLRIALSPESGVATKDQLNQVKTIIENRINSLGVTEPTVTVAGGKRVVVEIPGATPAQQDSARKIIQQQAKLEFRIVNQNVTPDPKVLAANPDSSGYTLANLGPTQATGEIVANASAGTDPTSGRWLVQVTTNSKGATSFGDFTGKNVGRLMAIVLDGQIKSVATIQSALYNNFQISGSFSQDQASQLALVLKSGSLPIKIKIDEERAIGPSLGADAIRSGAIAAVVGIVLVFAMLFFYYGLWFGLVGALGLLFSSVIILGMLGGLGATLTLPGIAGLVLTIGAAIDGNVISFERIKEELDHGKGIKNSIQAGYTHSTTTILDVNASHLLSAFALYAYASGPVKGFAVTLIIGVVASAFSNLVFAKWMLQVLARRRDFGAPFRIGVPKFDFIKLSPIVTTTSLLLAVLGAGLLFTKGLNYGVDFTSGTSITVKAANNSTVEQVRDAVDSAGVAKVNAQSTVIQRSVTPGVDGASYTVKVPQIGDTEVKAIAAKIAALPGGQVQQTETVGPAVGEELTSQTIKAVLLGLALILVYVGFRFDIIMGAGSVLAVLHDVAIVMGLYALLGLEFNISTVAAVLTLIGYSLNDSIIVSDRIRENLKLLRGRSYRDIVNTSINQTLSRTVMTSVSTMLPLLSLLIFGGPVLRDFSIAMIAGIVIGTYSSIYIVAPMVVVLEERRDRNKGKGQPAPASS</sequence>
<dbReference type="AlphaFoldDB" id="A0A918BVJ6"/>
<evidence type="ECO:0000256" key="10">
    <source>
        <dbReference type="HAMAP-Rule" id="MF_01464"/>
    </source>
</evidence>
<dbReference type="GO" id="GO:0005886">
    <property type="term" value="C:plasma membrane"/>
    <property type="evidence" value="ECO:0007669"/>
    <property type="project" value="UniProtKB-SubCell"/>
</dbReference>
<dbReference type="InterPro" id="IPR048634">
    <property type="entry name" value="SecD_SecF_C"/>
</dbReference>
<dbReference type="Gene3D" id="1.20.1640.10">
    <property type="entry name" value="Multidrug efflux transporter AcrB transmembrane domain"/>
    <property type="match status" value="2"/>
</dbReference>
<comment type="similarity">
    <text evidence="9">Belongs to the SecD/SecF family. SecD subfamily.</text>
</comment>
<keyword evidence="3 9" id="KW-1003">Cell membrane</keyword>
<reference evidence="15" key="2">
    <citation type="submission" date="2020-09" db="EMBL/GenBank/DDBJ databases">
        <authorList>
            <person name="Sun Q."/>
            <person name="Ohkuma M."/>
        </authorList>
    </citation>
    <scope>NUCLEOTIDE SEQUENCE</scope>
    <source>
        <strain evidence="15">JCM 31311</strain>
    </source>
</reference>
<name>A0A918BVJ6_9DEIO</name>
<evidence type="ECO:0000259" key="14">
    <source>
        <dbReference type="Pfam" id="PF22599"/>
    </source>
</evidence>
<dbReference type="Pfam" id="PF22599">
    <property type="entry name" value="SecDF_P1_head"/>
    <property type="match status" value="1"/>
</dbReference>
<dbReference type="PRINTS" id="PR01755">
    <property type="entry name" value="SECFTRNLCASE"/>
</dbReference>
<comment type="subunit">
    <text evidence="9">Forms a complex with SecF. Part of the essential Sec protein translocation apparatus which comprises SecA, SecYEG and auxiliary proteins SecDF. Other proteins may also be involved.</text>
</comment>
<evidence type="ECO:0000259" key="13">
    <source>
        <dbReference type="Pfam" id="PF21760"/>
    </source>
</evidence>
<dbReference type="HAMAP" id="MF_01464_B">
    <property type="entry name" value="SecF_B"/>
    <property type="match status" value="1"/>
</dbReference>
<keyword evidence="8 9" id="KW-0472">Membrane</keyword>
<dbReference type="InterPro" id="IPR022646">
    <property type="entry name" value="SecD/SecF_CS"/>
</dbReference>
<evidence type="ECO:0000256" key="6">
    <source>
        <dbReference type="ARBA" id="ARBA00022989"/>
    </source>
</evidence>
<dbReference type="PANTHER" id="PTHR30081:SF1">
    <property type="entry name" value="PROTEIN TRANSLOCASE SUBUNIT SECD"/>
    <property type="match status" value="1"/>
</dbReference>
<comment type="caution">
    <text evidence="15">The sequence shown here is derived from an EMBL/GenBank/DDBJ whole genome shotgun (WGS) entry which is preliminary data.</text>
</comment>
<dbReference type="NCBIfam" id="TIGR01129">
    <property type="entry name" value="secD"/>
    <property type="match status" value="1"/>
</dbReference>
<evidence type="ECO:0000313" key="15">
    <source>
        <dbReference type="EMBL" id="GGQ92617.1"/>
    </source>
</evidence>
<dbReference type="Pfam" id="PF21760">
    <property type="entry name" value="SecD_1st"/>
    <property type="match status" value="1"/>
</dbReference>
<feature type="transmembrane region" description="Helical" evidence="9">
    <location>
        <begin position="21"/>
        <end position="43"/>
    </location>
</feature>
<evidence type="ECO:0000259" key="12">
    <source>
        <dbReference type="Pfam" id="PF02355"/>
    </source>
</evidence>
<dbReference type="Gene3D" id="3.30.70.3400">
    <property type="match status" value="1"/>
</dbReference>
<dbReference type="NCBIfam" id="NF009583">
    <property type="entry name" value="PRK13024.1-3"/>
    <property type="match status" value="1"/>
</dbReference>
<dbReference type="FunFam" id="1.20.1640.10:FF:000044">
    <property type="entry name" value="Multifunctional fusion protein"/>
    <property type="match status" value="1"/>
</dbReference>
<dbReference type="NCBIfam" id="TIGR00966">
    <property type="entry name" value="transloc_SecF"/>
    <property type="match status" value="1"/>
</dbReference>
<dbReference type="Pfam" id="PF02355">
    <property type="entry name" value="SecD_SecF_C"/>
    <property type="match status" value="2"/>
</dbReference>
<dbReference type="GO" id="GO:0006605">
    <property type="term" value="P:protein targeting"/>
    <property type="evidence" value="ECO:0007669"/>
    <property type="project" value="UniProtKB-UniRule"/>
</dbReference>
<evidence type="ECO:0000256" key="1">
    <source>
        <dbReference type="ARBA" id="ARBA00004651"/>
    </source>
</evidence>
<dbReference type="InterPro" id="IPR022813">
    <property type="entry name" value="SecD/SecF_arch_bac"/>
</dbReference>
<dbReference type="HAMAP" id="MF_01463_B">
    <property type="entry name" value="SecD_B"/>
    <property type="match status" value="1"/>
</dbReference>
<evidence type="ECO:0000256" key="5">
    <source>
        <dbReference type="ARBA" id="ARBA00022927"/>
    </source>
</evidence>
<feature type="transmembrane region" description="Helical" evidence="9">
    <location>
        <begin position="720"/>
        <end position="744"/>
    </location>
</feature>
<comment type="similarity">
    <text evidence="10">Belongs to the SecD/SecF family. SecF subfamily.</text>
</comment>
<dbReference type="NCBIfam" id="TIGR00916">
    <property type="entry name" value="2A0604s01"/>
    <property type="match status" value="2"/>
</dbReference>
<protein>
    <recommendedName>
        <fullName evidence="9 10">Multifunctional fusion protein</fullName>
    </recommendedName>
    <domain>
        <recommendedName>
            <fullName evidence="9">Protein translocase subunit SecD</fullName>
        </recommendedName>
    </domain>
    <domain>
        <recommendedName>
            <fullName evidence="10">Protein-export membrane protein SecF</fullName>
        </recommendedName>
    </domain>
</protein>
<dbReference type="InterPro" id="IPR022645">
    <property type="entry name" value="SecD/SecF_bac"/>
</dbReference>
<keyword evidence="4 9" id="KW-0812">Transmembrane</keyword>
<comment type="subunit">
    <text evidence="10">Forms a complex with SecD. Part of the essential Sec protein translocation apparatus which comprises SecA, SecYEG and auxiliary proteins SecDF. Other proteins may also be involved.</text>
</comment>
<evidence type="ECO:0000256" key="7">
    <source>
        <dbReference type="ARBA" id="ARBA00023010"/>
    </source>
</evidence>
<feature type="domain" description="Protein export membrane protein SecD/SecF C-terminal" evidence="12">
    <location>
        <begin position="572"/>
        <end position="746"/>
    </location>
</feature>
<feature type="domain" description="Protein export membrane protein SecD/SecF C-terminal" evidence="12">
    <location>
        <begin position="271"/>
        <end position="444"/>
    </location>
</feature>
<feature type="transmembrane region" description="Helical" evidence="9">
    <location>
        <begin position="591"/>
        <end position="608"/>
    </location>
</feature>
<feature type="region of interest" description="Disordered" evidence="11">
    <location>
        <begin position="1"/>
        <end position="22"/>
    </location>
</feature>
<dbReference type="PANTHER" id="PTHR30081">
    <property type="entry name" value="PROTEIN-EXPORT MEMBRANE PROTEIN SEC"/>
    <property type="match status" value="1"/>
</dbReference>
<organism evidence="15 16">
    <name type="scientific">Deinococcus ruber</name>
    <dbReference type="NCBI Taxonomy" id="1848197"/>
    <lineage>
        <taxon>Bacteria</taxon>
        <taxon>Thermotogati</taxon>
        <taxon>Deinococcota</taxon>
        <taxon>Deinococci</taxon>
        <taxon>Deinococcales</taxon>
        <taxon>Deinococcaceae</taxon>
        <taxon>Deinococcus</taxon>
    </lineage>
</organism>
<reference evidence="15" key="1">
    <citation type="journal article" date="2014" name="Int. J. Syst. Evol. Microbiol.">
        <title>Complete genome sequence of Corynebacterium casei LMG S-19264T (=DSM 44701T), isolated from a smear-ripened cheese.</title>
        <authorList>
            <consortium name="US DOE Joint Genome Institute (JGI-PGF)"/>
            <person name="Walter F."/>
            <person name="Albersmeier A."/>
            <person name="Kalinowski J."/>
            <person name="Ruckert C."/>
        </authorList>
    </citation>
    <scope>NUCLEOTIDE SEQUENCE</scope>
    <source>
        <strain evidence="15">JCM 31311</strain>
    </source>
</reference>
<gene>
    <name evidence="9" type="primary">secD</name>
    <name evidence="10" type="synonym">secF</name>
    <name evidence="15" type="ORF">GCM10008957_00700</name>
</gene>
<evidence type="ECO:0000256" key="8">
    <source>
        <dbReference type="ARBA" id="ARBA00023136"/>
    </source>
</evidence>
<feature type="domain" description="Protein translocase subunit SecDF P1" evidence="13">
    <location>
        <begin position="90"/>
        <end position="149"/>
    </location>
</feature>
<feature type="transmembrane region" description="Helical" evidence="9">
    <location>
        <begin position="694"/>
        <end position="714"/>
    </location>
</feature>
<proteinExistence type="inferred from homology"/>
<keyword evidence="5 9" id="KW-0653">Protein transport</keyword>
<dbReference type="InterPro" id="IPR005665">
    <property type="entry name" value="SecF_bac"/>
</dbReference>
<dbReference type="GO" id="GO:0015450">
    <property type="term" value="F:protein-transporting ATPase activity"/>
    <property type="evidence" value="ECO:0007669"/>
    <property type="project" value="InterPro"/>
</dbReference>
<evidence type="ECO:0000256" key="2">
    <source>
        <dbReference type="ARBA" id="ARBA00022448"/>
    </source>
</evidence>
<dbReference type="InterPro" id="IPR054384">
    <property type="entry name" value="SecDF_P1_head"/>
</dbReference>
<evidence type="ECO:0000256" key="11">
    <source>
        <dbReference type="SAM" id="MobiDB-lite"/>
    </source>
</evidence>
<comment type="caution">
    <text evidence="9">Lacks conserved residue(s) required for the propagation of feature annotation.</text>
</comment>
<dbReference type="Gene3D" id="3.30.1360.200">
    <property type="match status" value="1"/>
</dbReference>